<dbReference type="PANTHER" id="PTHR37423:SF2">
    <property type="entry name" value="MEMBRANE-BOUND LYTIC MUREIN TRANSGLYCOSYLASE C"/>
    <property type="match status" value="1"/>
</dbReference>
<dbReference type="AlphaFoldDB" id="A0A7V2SZA6"/>
<evidence type="ECO:0000313" key="5">
    <source>
        <dbReference type="EMBL" id="HFC92247.1"/>
    </source>
</evidence>
<reference evidence="5" key="1">
    <citation type="journal article" date="2020" name="mSystems">
        <title>Genome- and Community-Level Interaction Insights into Carbon Utilization and Element Cycling Functions of Hydrothermarchaeota in Hydrothermal Sediment.</title>
        <authorList>
            <person name="Zhou Z."/>
            <person name="Liu Y."/>
            <person name="Xu W."/>
            <person name="Pan J."/>
            <person name="Luo Z.H."/>
            <person name="Li M."/>
        </authorList>
    </citation>
    <scope>NUCLEOTIDE SEQUENCE [LARGE SCALE GENOMIC DNA]</scope>
    <source>
        <strain evidence="5">HyVt-493</strain>
    </source>
</reference>
<dbReference type="EMBL" id="DRMS01000208">
    <property type="protein sequence ID" value="HFC92247.1"/>
    <property type="molecule type" value="Genomic_DNA"/>
</dbReference>
<protein>
    <recommendedName>
        <fullName evidence="4">Transglycosylase SLT domain-containing protein</fullName>
    </recommendedName>
</protein>
<keyword evidence="3" id="KW-0472">Membrane</keyword>
<keyword evidence="3" id="KW-1133">Transmembrane helix</keyword>
<evidence type="ECO:0000256" key="1">
    <source>
        <dbReference type="ARBA" id="ARBA00007734"/>
    </source>
</evidence>
<dbReference type="CDD" id="cd00254">
    <property type="entry name" value="LT-like"/>
    <property type="match status" value="1"/>
</dbReference>
<dbReference type="PANTHER" id="PTHR37423">
    <property type="entry name" value="SOLUBLE LYTIC MUREIN TRANSGLYCOSYLASE-RELATED"/>
    <property type="match status" value="1"/>
</dbReference>
<comment type="similarity">
    <text evidence="1">Belongs to the transglycosylase Slt family.</text>
</comment>
<proteinExistence type="inferred from homology"/>
<keyword evidence="3" id="KW-0812">Transmembrane</keyword>
<name>A0A7V2SZA6_LEUMU</name>
<feature type="region of interest" description="Disordered" evidence="2">
    <location>
        <begin position="61"/>
        <end position="154"/>
    </location>
</feature>
<sequence length="307" mass="35862">MDNINLDSSPTQQGKGQKIQQHLHRKSPTFSAKIISFISAFLILSASVFAVNISTINSVEAKSQSAQTKIKKKKYIKSRKSRRYKRSRKSRKSRKRYSKRSKTSRRYRRSKRFYKTRYKKSKRYRKGKKHYKKSRKRSRRSRRSRARTCDQLSSTTLHRKAARYQKAINHAAKKYGVSQYFIKAVITVETCFRSGLSGTSGEKGLMQLMPATARRFGVRNRFSSWQNIHGGARYLSYLLRHFRGNKAYAAAAYNGGRGAVSKTRGPKFAAVRNYSRMVMNAYRKFRPGRIKVKSRKRKSRNKRKNRS</sequence>
<dbReference type="Proteomes" id="UP000885750">
    <property type="component" value="Unassembled WGS sequence"/>
</dbReference>
<gene>
    <name evidence="5" type="ORF">ENJ51_05475</name>
</gene>
<dbReference type="InterPro" id="IPR023346">
    <property type="entry name" value="Lysozyme-like_dom_sf"/>
</dbReference>
<dbReference type="Pfam" id="PF01464">
    <property type="entry name" value="SLT"/>
    <property type="match status" value="1"/>
</dbReference>
<evidence type="ECO:0000256" key="3">
    <source>
        <dbReference type="SAM" id="Phobius"/>
    </source>
</evidence>
<dbReference type="Gene3D" id="1.10.530.10">
    <property type="match status" value="1"/>
</dbReference>
<feature type="transmembrane region" description="Helical" evidence="3">
    <location>
        <begin position="34"/>
        <end position="53"/>
    </location>
</feature>
<evidence type="ECO:0000256" key="2">
    <source>
        <dbReference type="SAM" id="MobiDB-lite"/>
    </source>
</evidence>
<dbReference type="InterPro" id="IPR008258">
    <property type="entry name" value="Transglycosylase_SLT_dom_1"/>
</dbReference>
<comment type="caution">
    <text evidence="5">The sequence shown here is derived from an EMBL/GenBank/DDBJ whole genome shotgun (WGS) entry which is preliminary data.</text>
</comment>
<feature type="domain" description="Transglycosylase SLT" evidence="4">
    <location>
        <begin position="167"/>
        <end position="265"/>
    </location>
</feature>
<feature type="region of interest" description="Disordered" evidence="2">
    <location>
        <begin position="1"/>
        <end position="24"/>
    </location>
</feature>
<organism evidence="5">
    <name type="scientific">Leucothrix mucor</name>
    <dbReference type="NCBI Taxonomy" id="45248"/>
    <lineage>
        <taxon>Bacteria</taxon>
        <taxon>Pseudomonadati</taxon>
        <taxon>Pseudomonadota</taxon>
        <taxon>Gammaproteobacteria</taxon>
        <taxon>Thiotrichales</taxon>
        <taxon>Thiotrichaceae</taxon>
        <taxon>Leucothrix</taxon>
    </lineage>
</organism>
<dbReference type="SUPFAM" id="SSF53955">
    <property type="entry name" value="Lysozyme-like"/>
    <property type="match status" value="1"/>
</dbReference>
<accession>A0A7V2SZA6</accession>
<feature type="compositionally biased region" description="Basic residues" evidence="2">
    <location>
        <begin position="69"/>
        <end position="146"/>
    </location>
</feature>
<feature type="compositionally biased region" description="Polar residues" evidence="2">
    <location>
        <begin position="1"/>
        <end position="20"/>
    </location>
</feature>
<evidence type="ECO:0000259" key="4">
    <source>
        <dbReference type="Pfam" id="PF01464"/>
    </source>
</evidence>